<protein>
    <submittedName>
        <fullName evidence="1">Uncharacterized protein</fullName>
    </submittedName>
</protein>
<feature type="non-terminal residue" evidence="1">
    <location>
        <position position="1"/>
    </location>
</feature>
<name>A0A1E1VZZ2_PECGO</name>
<dbReference type="EMBL" id="GDQN01010761">
    <property type="protein sequence ID" value="JAT80293.1"/>
    <property type="molecule type" value="Transcribed_RNA"/>
</dbReference>
<gene>
    <name evidence="1" type="ORF">g.17771</name>
</gene>
<reference evidence="1" key="1">
    <citation type="submission" date="2015-09" db="EMBL/GenBank/DDBJ databases">
        <title>De novo assembly of Pectinophora gossypiella (Pink Bollworm) gut transcriptome.</title>
        <authorList>
            <person name="Tassone E.E."/>
        </authorList>
    </citation>
    <scope>NUCLEOTIDE SEQUENCE</scope>
</reference>
<sequence>YDPQDDNKGYGSTCSNSYGMNRYGINVPRGNQLKDLYNPNSDTFKRNIDATDRSNNCQNIFTKPNYMPNADKNECSLDNCSYGQKKRKPKKRYSISGICAGLENITKATIPSGDLCSCQGDKQKSVKKKVCCGPKKLDMEKEISDWLKRTSILKETSINKKEIVDALLVQLGPFLAKSSDQINKTVLKAKVAEILKNL</sequence>
<feature type="non-terminal residue" evidence="1">
    <location>
        <position position="198"/>
    </location>
</feature>
<accession>A0A1E1VZZ2</accession>
<organism evidence="1">
    <name type="scientific">Pectinophora gossypiella</name>
    <name type="common">Cotton pink bollworm</name>
    <name type="synonym">Depressaria gossypiella</name>
    <dbReference type="NCBI Taxonomy" id="13191"/>
    <lineage>
        <taxon>Eukaryota</taxon>
        <taxon>Metazoa</taxon>
        <taxon>Ecdysozoa</taxon>
        <taxon>Arthropoda</taxon>
        <taxon>Hexapoda</taxon>
        <taxon>Insecta</taxon>
        <taxon>Pterygota</taxon>
        <taxon>Neoptera</taxon>
        <taxon>Endopterygota</taxon>
        <taxon>Lepidoptera</taxon>
        <taxon>Glossata</taxon>
        <taxon>Ditrysia</taxon>
        <taxon>Gelechioidea</taxon>
        <taxon>Gelechiidae</taxon>
        <taxon>Apatetrinae</taxon>
        <taxon>Pectinophora</taxon>
    </lineage>
</organism>
<proteinExistence type="predicted"/>
<evidence type="ECO:0000313" key="1">
    <source>
        <dbReference type="EMBL" id="JAT80293.1"/>
    </source>
</evidence>
<dbReference type="AlphaFoldDB" id="A0A1E1VZZ2"/>